<keyword evidence="3" id="KW-0418">Kinase</keyword>
<dbReference type="PANTHER" id="PTHR10584:SF166">
    <property type="entry name" value="RIBOKINASE"/>
    <property type="match status" value="1"/>
</dbReference>
<dbReference type="Gene3D" id="3.40.1190.20">
    <property type="match status" value="1"/>
</dbReference>
<dbReference type="SUPFAM" id="SSF53613">
    <property type="entry name" value="Ribokinase-like"/>
    <property type="match status" value="1"/>
</dbReference>
<sequence>MLDVLEFASIGNANIDVTLRVKEMPQIDSIIQASESFVGTGGSASNYAYTIVKMGAKVHFFGCVGDDLFGRVFVEELSGMGIDTRFVEVVAGEKTGFVTIWLDDSGEKRGIAWRGANNRLAPKPEWEALNRMSLVHLAGCTPGVAEWVWRNIAAPKSFDPGSSTHLYTPQHIVEGIKRCRVSYLSTHTLNSLGISRHNLNALTASGGNTLVEKMGSRGVRVYSGGRVVRLPAVEARPVDTTGAGDVFSAVFDYKIMSGYPPEEAAVWATAASTIKITEVGAKRGVPSYTQLESYVETIREKITPVIE</sequence>
<proteinExistence type="inferred from homology"/>
<evidence type="ECO:0000256" key="2">
    <source>
        <dbReference type="ARBA" id="ARBA00022679"/>
    </source>
</evidence>
<comment type="similarity">
    <text evidence="1">Belongs to the carbohydrate kinase PfkB family.</text>
</comment>
<dbReference type="InterPro" id="IPR011611">
    <property type="entry name" value="PfkB_dom"/>
</dbReference>
<organism evidence="5 6">
    <name type="scientific">Candidatus Marsarchaeota G2 archaeon ECH_B_SAG-M15</name>
    <dbReference type="NCBI Taxonomy" id="1978162"/>
    <lineage>
        <taxon>Archaea</taxon>
        <taxon>Candidatus Marsarchaeota</taxon>
        <taxon>Candidatus Marsarchaeota group 2</taxon>
    </lineage>
</organism>
<reference evidence="5 6" key="1">
    <citation type="submission" date="2017-04" db="EMBL/GenBank/DDBJ databases">
        <title>Novel microbial lineages endemic to geothermal iron-oxide mats fill important gaps in the evolutionary history of Archaea.</title>
        <authorList>
            <person name="Jay Z.J."/>
            <person name="Beam J.P."/>
            <person name="Dlakic M."/>
            <person name="Rusch D.B."/>
            <person name="Kozubal M.A."/>
            <person name="Inskeep W.P."/>
        </authorList>
    </citation>
    <scope>NUCLEOTIDE SEQUENCE [LARGE SCALE GENOMIC DNA]</scope>
    <source>
        <strain evidence="5">ECH_B_SAG-M15</strain>
    </source>
</reference>
<name>A0A2R6AVV2_9ARCH</name>
<dbReference type="Proteomes" id="UP000240490">
    <property type="component" value="Unassembled WGS sequence"/>
</dbReference>
<keyword evidence="2" id="KW-0808">Transferase</keyword>
<gene>
    <name evidence="5" type="ORF">B9Q08_04665</name>
</gene>
<dbReference type="Pfam" id="PF00294">
    <property type="entry name" value="PfkB"/>
    <property type="match status" value="1"/>
</dbReference>
<feature type="domain" description="Carbohydrate kinase PfkB" evidence="4">
    <location>
        <begin position="8"/>
        <end position="286"/>
    </location>
</feature>
<dbReference type="InterPro" id="IPR002173">
    <property type="entry name" value="Carboh/pur_kinase_PfkB_CS"/>
</dbReference>
<dbReference type="InterPro" id="IPR029056">
    <property type="entry name" value="Ribokinase-like"/>
</dbReference>
<dbReference type="GO" id="GO:0016301">
    <property type="term" value="F:kinase activity"/>
    <property type="evidence" value="ECO:0007669"/>
    <property type="project" value="UniProtKB-KW"/>
</dbReference>
<evidence type="ECO:0000259" key="4">
    <source>
        <dbReference type="Pfam" id="PF00294"/>
    </source>
</evidence>
<dbReference type="PANTHER" id="PTHR10584">
    <property type="entry name" value="SUGAR KINASE"/>
    <property type="match status" value="1"/>
</dbReference>
<dbReference type="EMBL" id="NEXJ01000082">
    <property type="protein sequence ID" value="PSN90443.1"/>
    <property type="molecule type" value="Genomic_DNA"/>
</dbReference>
<protein>
    <recommendedName>
        <fullName evidence="4">Carbohydrate kinase PfkB domain-containing protein</fullName>
    </recommendedName>
</protein>
<evidence type="ECO:0000313" key="5">
    <source>
        <dbReference type="EMBL" id="PSN90443.1"/>
    </source>
</evidence>
<dbReference type="PROSITE" id="PS00583">
    <property type="entry name" value="PFKB_KINASES_1"/>
    <property type="match status" value="1"/>
</dbReference>
<evidence type="ECO:0000256" key="1">
    <source>
        <dbReference type="ARBA" id="ARBA00010688"/>
    </source>
</evidence>
<accession>A0A2R6AVV2</accession>
<evidence type="ECO:0000256" key="3">
    <source>
        <dbReference type="ARBA" id="ARBA00022777"/>
    </source>
</evidence>
<dbReference type="AlphaFoldDB" id="A0A2R6AVV2"/>
<comment type="caution">
    <text evidence="5">The sequence shown here is derived from an EMBL/GenBank/DDBJ whole genome shotgun (WGS) entry which is preliminary data.</text>
</comment>
<evidence type="ECO:0000313" key="6">
    <source>
        <dbReference type="Proteomes" id="UP000240490"/>
    </source>
</evidence>